<dbReference type="EMBL" id="MU251250">
    <property type="protein sequence ID" value="KAG9255791.1"/>
    <property type="molecule type" value="Genomic_DNA"/>
</dbReference>
<organism evidence="1 2">
    <name type="scientific">Emericellopsis atlantica</name>
    <dbReference type="NCBI Taxonomy" id="2614577"/>
    <lineage>
        <taxon>Eukaryota</taxon>
        <taxon>Fungi</taxon>
        <taxon>Dikarya</taxon>
        <taxon>Ascomycota</taxon>
        <taxon>Pezizomycotina</taxon>
        <taxon>Sordariomycetes</taxon>
        <taxon>Hypocreomycetidae</taxon>
        <taxon>Hypocreales</taxon>
        <taxon>Bionectriaceae</taxon>
        <taxon>Emericellopsis</taxon>
    </lineage>
</organism>
<evidence type="ECO:0000313" key="1">
    <source>
        <dbReference type="EMBL" id="KAG9255791.1"/>
    </source>
</evidence>
<dbReference type="Pfam" id="PF00106">
    <property type="entry name" value="adh_short"/>
    <property type="match status" value="1"/>
</dbReference>
<dbReference type="Proteomes" id="UP000887229">
    <property type="component" value="Unassembled WGS sequence"/>
</dbReference>
<name>A0A9P7ZPM6_9HYPO</name>
<reference evidence="1" key="1">
    <citation type="journal article" date="2021" name="IMA Fungus">
        <title>Genomic characterization of three marine fungi, including Emericellopsis atlantica sp. nov. with signatures of a generalist lifestyle and marine biomass degradation.</title>
        <authorList>
            <person name="Hagestad O.C."/>
            <person name="Hou L."/>
            <person name="Andersen J.H."/>
            <person name="Hansen E.H."/>
            <person name="Altermark B."/>
            <person name="Li C."/>
            <person name="Kuhnert E."/>
            <person name="Cox R.J."/>
            <person name="Crous P.W."/>
            <person name="Spatafora J.W."/>
            <person name="Lail K."/>
            <person name="Amirebrahimi M."/>
            <person name="Lipzen A."/>
            <person name="Pangilinan J."/>
            <person name="Andreopoulos W."/>
            <person name="Hayes R.D."/>
            <person name="Ng V."/>
            <person name="Grigoriev I.V."/>
            <person name="Jackson S.A."/>
            <person name="Sutton T.D.S."/>
            <person name="Dobson A.D.W."/>
            <person name="Rama T."/>
        </authorList>
    </citation>
    <scope>NUCLEOTIDE SEQUENCE</scope>
    <source>
        <strain evidence="1">TS7</strain>
    </source>
</reference>
<sequence>MSKFYALIAGTGAGTGRATALRFAQAYPVVLFARNPSSYEDIVKEIEHKGGQAVGITTDVSDAQSLRQAFQTIDQKLPGSKLAAALYNVNGGFAKKPFLELTAQDFDGAFDGTVKAFFNFAQETLPLLLTSVPDAPQPPTLLITGATASLKGSAQFGAFAAGKFALRGLGQSLAREFAPQGVHVAHAIIDGLIDIPRLDHITVNNGVEDGKIRPEAIAETYWQLHVQHRSAFTQELDIRPYAEKF</sequence>
<evidence type="ECO:0000313" key="2">
    <source>
        <dbReference type="Proteomes" id="UP000887229"/>
    </source>
</evidence>
<dbReference type="InterPro" id="IPR036291">
    <property type="entry name" value="NAD(P)-bd_dom_sf"/>
</dbReference>
<dbReference type="GeneID" id="70291999"/>
<dbReference type="AlphaFoldDB" id="A0A9P7ZPM6"/>
<dbReference type="RefSeq" id="XP_046119715.1">
    <property type="nucleotide sequence ID" value="XM_046261096.1"/>
</dbReference>
<keyword evidence="2" id="KW-1185">Reference proteome</keyword>
<dbReference type="PRINTS" id="PR00081">
    <property type="entry name" value="GDHRDH"/>
</dbReference>
<dbReference type="PANTHER" id="PTHR43431">
    <property type="entry name" value="OXIDOREDUCTASE, SHORT CHAIN DEHYDROGENASE/REDUCTASE FAMILY (AFU_ORTHOLOGUE AFUA_5G14000)"/>
    <property type="match status" value="1"/>
</dbReference>
<accession>A0A9P7ZPM6</accession>
<gene>
    <name evidence="1" type="ORF">F5Z01DRAFT_619552</name>
</gene>
<dbReference type="Gene3D" id="3.40.50.720">
    <property type="entry name" value="NAD(P)-binding Rossmann-like Domain"/>
    <property type="match status" value="1"/>
</dbReference>
<dbReference type="PANTHER" id="PTHR43431:SF7">
    <property type="entry name" value="OXIDOREDUCTASE, SHORT CHAIN DEHYDROGENASE_REDUCTASE FAMILY (AFU_ORTHOLOGUE AFUA_5G14000)"/>
    <property type="match status" value="1"/>
</dbReference>
<protein>
    <recommendedName>
        <fullName evidence="3">Short chain dehydrogenase</fullName>
    </recommendedName>
</protein>
<evidence type="ECO:0008006" key="3">
    <source>
        <dbReference type="Google" id="ProtNLM"/>
    </source>
</evidence>
<comment type="caution">
    <text evidence="1">The sequence shown here is derived from an EMBL/GenBank/DDBJ whole genome shotgun (WGS) entry which is preliminary data.</text>
</comment>
<proteinExistence type="predicted"/>
<dbReference type="OrthoDB" id="5399006at2759"/>
<dbReference type="InterPro" id="IPR002347">
    <property type="entry name" value="SDR_fam"/>
</dbReference>
<dbReference type="SUPFAM" id="SSF51735">
    <property type="entry name" value="NAD(P)-binding Rossmann-fold domains"/>
    <property type="match status" value="1"/>
</dbReference>